<keyword evidence="3" id="KW-0378">Hydrolase</keyword>
<dbReference type="InterPro" id="IPR011059">
    <property type="entry name" value="Metal-dep_hydrolase_composite"/>
</dbReference>
<keyword evidence="2" id="KW-0479">Metal-binding</keyword>
<evidence type="ECO:0000256" key="3">
    <source>
        <dbReference type="ARBA" id="ARBA00022801"/>
    </source>
</evidence>
<evidence type="ECO:0000256" key="2">
    <source>
        <dbReference type="ARBA" id="ARBA00022723"/>
    </source>
</evidence>
<feature type="domain" description="Amidohydrolase-related" evidence="6">
    <location>
        <begin position="65"/>
        <end position="224"/>
    </location>
</feature>
<evidence type="ECO:0000256" key="1">
    <source>
        <dbReference type="ARBA" id="ARBA00001947"/>
    </source>
</evidence>
<name>A0ABQ6IA36_9MICO</name>
<dbReference type="EMBL" id="BSUN01000001">
    <property type="protein sequence ID" value="GMA34595.1"/>
    <property type="molecule type" value="Genomic_DNA"/>
</dbReference>
<feature type="region of interest" description="Disordered" evidence="5">
    <location>
        <begin position="282"/>
        <end position="321"/>
    </location>
</feature>
<dbReference type="InterPro" id="IPR006680">
    <property type="entry name" value="Amidohydro-rel"/>
</dbReference>
<sequence>MSPTVYRAHIFHIAGHPDQADVTSHLVSLPDGALVVAEGGTVAWCGEYAALPLEWADAPVTRADYLIPGFVDSHVHFPQAYATAAHGGGRLLEWLDHCIFPTEARYADPAFADQAARYFTRRRIAAGTTAAMVFGSAFPVAQDALYHATLDAGLRIVSGRGVQTVGPDTASALMTSEAAAIEMVADEIARWHAVDTGDARTAKVQVGIVPRFSLSVTPTTLAAMGEPVRRGPWARRLLPLAPEREQPQGRRRDRRRAGHIRRQLLPRHLRRALPSRLEAGRLDLAGPPLHPRARGALPGGRVGTHGGDGDVDRSLPHLPPVPRVRDDALACHGGRWCQRISGV</sequence>
<gene>
    <name evidence="7" type="ORF">GCM10025876_07990</name>
</gene>
<dbReference type="PANTHER" id="PTHR11271:SF6">
    <property type="entry name" value="GUANINE DEAMINASE"/>
    <property type="match status" value="1"/>
</dbReference>
<evidence type="ECO:0000256" key="4">
    <source>
        <dbReference type="ARBA" id="ARBA00022833"/>
    </source>
</evidence>
<feature type="region of interest" description="Disordered" evidence="5">
    <location>
        <begin position="239"/>
        <end position="261"/>
    </location>
</feature>
<protein>
    <recommendedName>
        <fullName evidence="6">Amidohydrolase-related domain-containing protein</fullName>
    </recommendedName>
</protein>
<evidence type="ECO:0000256" key="5">
    <source>
        <dbReference type="SAM" id="MobiDB-lite"/>
    </source>
</evidence>
<proteinExistence type="predicted"/>
<dbReference type="Proteomes" id="UP001157125">
    <property type="component" value="Unassembled WGS sequence"/>
</dbReference>
<evidence type="ECO:0000313" key="7">
    <source>
        <dbReference type="EMBL" id="GMA34595.1"/>
    </source>
</evidence>
<dbReference type="InterPro" id="IPR051607">
    <property type="entry name" value="Metallo-dep_hydrolases"/>
</dbReference>
<dbReference type="Gene3D" id="3.20.20.140">
    <property type="entry name" value="Metal-dependent hydrolases"/>
    <property type="match status" value="1"/>
</dbReference>
<keyword evidence="4" id="KW-0862">Zinc</keyword>
<comment type="caution">
    <text evidence="7">The sequence shown here is derived from an EMBL/GenBank/DDBJ whole genome shotgun (WGS) entry which is preliminary data.</text>
</comment>
<dbReference type="InterPro" id="IPR032466">
    <property type="entry name" value="Metal_Hydrolase"/>
</dbReference>
<evidence type="ECO:0000313" key="8">
    <source>
        <dbReference type="Proteomes" id="UP001157125"/>
    </source>
</evidence>
<reference evidence="8" key="1">
    <citation type="journal article" date="2019" name="Int. J. Syst. Evol. Microbiol.">
        <title>The Global Catalogue of Microorganisms (GCM) 10K type strain sequencing project: providing services to taxonomists for standard genome sequencing and annotation.</title>
        <authorList>
            <consortium name="The Broad Institute Genomics Platform"/>
            <consortium name="The Broad Institute Genome Sequencing Center for Infectious Disease"/>
            <person name="Wu L."/>
            <person name="Ma J."/>
        </authorList>
    </citation>
    <scope>NUCLEOTIDE SEQUENCE [LARGE SCALE GENOMIC DNA]</scope>
    <source>
        <strain evidence="8">NBRC 112299</strain>
    </source>
</reference>
<dbReference type="SUPFAM" id="SSF51556">
    <property type="entry name" value="Metallo-dependent hydrolases"/>
    <property type="match status" value="1"/>
</dbReference>
<organism evidence="7 8">
    <name type="scientific">Demequina litorisediminis</name>
    <dbReference type="NCBI Taxonomy" id="1849022"/>
    <lineage>
        <taxon>Bacteria</taxon>
        <taxon>Bacillati</taxon>
        <taxon>Actinomycetota</taxon>
        <taxon>Actinomycetes</taxon>
        <taxon>Micrococcales</taxon>
        <taxon>Demequinaceae</taxon>
        <taxon>Demequina</taxon>
    </lineage>
</organism>
<evidence type="ECO:0000259" key="6">
    <source>
        <dbReference type="Pfam" id="PF01979"/>
    </source>
</evidence>
<feature type="compositionally biased region" description="Basic residues" evidence="5">
    <location>
        <begin position="251"/>
        <end position="261"/>
    </location>
</feature>
<dbReference type="Pfam" id="PF01979">
    <property type="entry name" value="Amidohydro_1"/>
    <property type="match status" value="1"/>
</dbReference>
<dbReference type="SUPFAM" id="SSF51338">
    <property type="entry name" value="Composite domain of metallo-dependent hydrolases"/>
    <property type="match status" value="1"/>
</dbReference>
<feature type="compositionally biased region" description="Gly residues" evidence="5">
    <location>
        <begin position="297"/>
        <end position="306"/>
    </location>
</feature>
<keyword evidence="8" id="KW-1185">Reference proteome</keyword>
<dbReference type="PANTHER" id="PTHR11271">
    <property type="entry name" value="GUANINE DEAMINASE"/>
    <property type="match status" value="1"/>
</dbReference>
<comment type="cofactor">
    <cofactor evidence="1">
        <name>Zn(2+)</name>
        <dbReference type="ChEBI" id="CHEBI:29105"/>
    </cofactor>
</comment>
<accession>A0ABQ6IA36</accession>